<dbReference type="SUPFAM" id="SSF48695">
    <property type="entry name" value="Multiheme cytochromes"/>
    <property type="match status" value="1"/>
</dbReference>
<sequence>MKLKQKFIMILLLLLLSPIILWNGFDVYPGIKNSHHDFQGAAYMNNEICILCHTPHNAIASAPPLWNHELSTATYNLYSSPTIDAAIGQPTAQSKLCLSCHDGTVAIDNIGGNTGGTRFIYPFGYIGTDLSSHHPISFTYNSALAAADGQLADPSTEPSGLGGTIDDDLLSNGQMQCTSCHDVHISRNTQGCSGCHFGKPSLSIWKPNTNSALCLTCHKK</sequence>
<dbReference type="AlphaFoldDB" id="A0A3B1DH54"/>
<proteinExistence type="predicted"/>
<protein>
    <submittedName>
        <fullName evidence="1">Cytochrome c family protein</fullName>
    </submittedName>
</protein>
<accession>A0A3B1DH54</accession>
<name>A0A3B1DH54_9ZZZZ</name>
<evidence type="ECO:0000313" key="1">
    <source>
        <dbReference type="EMBL" id="VAX27987.1"/>
    </source>
</evidence>
<dbReference type="InterPro" id="IPR036280">
    <property type="entry name" value="Multihaem_cyt_sf"/>
</dbReference>
<dbReference type="EMBL" id="UOGD01000400">
    <property type="protein sequence ID" value="VAX27987.1"/>
    <property type="molecule type" value="Genomic_DNA"/>
</dbReference>
<reference evidence="1" key="1">
    <citation type="submission" date="2018-06" db="EMBL/GenBank/DDBJ databases">
        <authorList>
            <person name="Zhirakovskaya E."/>
        </authorList>
    </citation>
    <scope>NUCLEOTIDE SEQUENCE</scope>
</reference>
<organism evidence="1">
    <name type="scientific">hydrothermal vent metagenome</name>
    <dbReference type="NCBI Taxonomy" id="652676"/>
    <lineage>
        <taxon>unclassified sequences</taxon>
        <taxon>metagenomes</taxon>
        <taxon>ecological metagenomes</taxon>
    </lineage>
</organism>
<gene>
    <name evidence="1" type="ORF">MNBD_IGNAVI01-92</name>
</gene>